<comment type="caution">
    <text evidence="5">The sequence shown here is derived from an EMBL/GenBank/DDBJ whole genome shotgun (WGS) entry which is preliminary data.</text>
</comment>
<name>A0A847S0I8_9NEIS</name>
<dbReference type="InterPro" id="IPR007428">
    <property type="entry name" value="MlaA"/>
</dbReference>
<dbReference type="RefSeq" id="WP_168878531.1">
    <property type="nucleotide sequence ID" value="NZ_JABAIM010000005.1"/>
</dbReference>
<protein>
    <submittedName>
        <fullName evidence="5">VacJ family lipoprotein</fullName>
    </submittedName>
</protein>
<evidence type="ECO:0000256" key="2">
    <source>
        <dbReference type="ARBA" id="ARBA00022729"/>
    </source>
</evidence>
<dbReference type="PANTHER" id="PTHR30035">
    <property type="entry name" value="LIPOPROTEIN VACJ-RELATED"/>
    <property type="match status" value="1"/>
</dbReference>
<keyword evidence="2 4" id="KW-0732">Signal</keyword>
<evidence type="ECO:0000256" key="4">
    <source>
        <dbReference type="SAM" id="SignalP"/>
    </source>
</evidence>
<evidence type="ECO:0000313" key="6">
    <source>
        <dbReference type="Proteomes" id="UP000587991"/>
    </source>
</evidence>
<evidence type="ECO:0000256" key="3">
    <source>
        <dbReference type="SAM" id="MobiDB-lite"/>
    </source>
</evidence>
<evidence type="ECO:0000256" key="1">
    <source>
        <dbReference type="ARBA" id="ARBA00010634"/>
    </source>
</evidence>
<organism evidence="5 6">
    <name type="scientific">Leeia aquatica</name>
    <dbReference type="NCBI Taxonomy" id="2725557"/>
    <lineage>
        <taxon>Bacteria</taxon>
        <taxon>Pseudomonadati</taxon>
        <taxon>Pseudomonadota</taxon>
        <taxon>Betaproteobacteria</taxon>
        <taxon>Neisseriales</taxon>
        <taxon>Leeiaceae</taxon>
        <taxon>Leeia</taxon>
    </lineage>
</organism>
<dbReference type="PROSITE" id="PS51257">
    <property type="entry name" value="PROKAR_LIPOPROTEIN"/>
    <property type="match status" value="1"/>
</dbReference>
<proteinExistence type="inferred from homology"/>
<evidence type="ECO:0000313" key="5">
    <source>
        <dbReference type="EMBL" id="NLR76860.1"/>
    </source>
</evidence>
<feature type="chain" id="PRO_5032358831" evidence="4">
    <location>
        <begin position="20"/>
        <end position="250"/>
    </location>
</feature>
<dbReference type="Proteomes" id="UP000587991">
    <property type="component" value="Unassembled WGS sequence"/>
</dbReference>
<keyword evidence="6" id="KW-1185">Reference proteome</keyword>
<dbReference type="GO" id="GO:0120010">
    <property type="term" value="P:intermembrane phospholipid transfer"/>
    <property type="evidence" value="ECO:0007669"/>
    <property type="project" value="TreeGrafter"/>
</dbReference>
<feature type="region of interest" description="Disordered" evidence="3">
    <location>
        <begin position="222"/>
        <end position="250"/>
    </location>
</feature>
<comment type="similarity">
    <text evidence="1">Belongs to the MlaA family.</text>
</comment>
<reference evidence="5 6" key="1">
    <citation type="submission" date="2020-04" db="EMBL/GenBank/DDBJ databases">
        <title>Draft genome of Leeia sp. IMCC25680.</title>
        <authorList>
            <person name="Song J."/>
            <person name="Cho J.-C."/>
        </authorList>
    </citation>
    <scope>NUCLEOTIDE SEQUENCE [LARGE SCALE GENOMIC DNA]</scope>
    <source>
        <strain evidence="5 6">IMCC25680</strain>
    </source>
</reference>
<dbReference type="EMBL" id="JABAIM010000005">
    <property type="protein sequence ID" value="NLR76860.1"/>
    <property type="molecule type" value="Genomic_DNA"/>
</dbReference>
<dbReference type="AlphaFoldDB" id="A0A847S0I8"/>
<dbReference type="GO" id="GO:0016020">
    <property type="term" value="C:membrane"/>
    <property type="evidence" value="ECO:0007669"/>
    <property type="project" value="InterPro"/>
</dbReference>
<dbReference type="PRINTS" id="PR01805">
    <property type="entry name" value="VACJLIPOPROT"/>
</dbReference>
<sequence length="250" mass="26628">MSMSARLPLSSLILVTALAGCATPQNQNDPLEGINRPIYRFNTAVDQALLRPLSQAYTAVVPAPARHGVHNFFGNLNDIWIGINNLLQGKPKAAVSDWGRVLINSTVGVAGLVDVASKMDLEKHDEDLGQTLAVWGVGNGPYLVLPFLGSTTLRDSTDLIAEHALHQDMIPDHSTRDGVTALRILDVRAQLLGVDHVISEAGGLDEYAFIRDAYLQRRASLAADGATPATADEDDPGPTPEPATTTPATP</sequence>
<keyword evidence="5" id="KW-0449">Lipoprotein</keyword>
<dbReference type="PANTHER" id="PTHR30035:SF3">
    <property type="entry name" value="INTERMEMBRANE PHOSPHOLIPID TRANSPORT SYSTEM LIPOPROTEIN MLAA"/>
    <property type="match status" value="1"/>
</dbReference>
<feature type="signal peptide" evidence="4">
    <location>
        <begin position="1"/>
        <end position="19"/>
    </location>
</feature>
<gene>
    <name evidence="5" type="ORF">HF682_16955</name>
</gene>
<accession>A0A847S0I8</accession>
<dbReference type="Pfam" id="PF04333">
    <property type="entry name" value="MlaA"/>
    <property type="match status" value="1"/>
</dbReference>